<dbReference type="EMBL" id="ML975150">
    <property type="protein sequence ID" value="KAF1816420.1"/>
    <property type="molecule type" value="Genomic_DNA"/>
</dbReference>
<dbReference type="InterPro" id="IPR010730">
    <property type="entry name" value="HET"/>
</dbReference>
<dbReference type="GeneID" id="54414286"/>
<dbReference type="PANTHER" id="PTHR33112:SF12">
    <property type="entry name" value="HETEROKARYON INCOMPATIBILITY DOMAIN-CONTAINING PROTEIN"/>
    <property type="match status" value="1"/>
</dbReference>
<evidence type="ECO:0000313" key="4">
    <source>
        <dbReference type="RefSeq" id="XP_033538051.1"/>
    </source>
</evidence>
<evidence type="ECO:0000313" key="2">
    <source>
        <dbReference type="EMBL" id="KAF1816420.1"/>
    </source>
</evidence>
<proteinExistence type="predicted"/>
<dbReference type="Proteomes" id="UP000504638">
    <property type="component" value="Unplaced"/>
</dbReference>
<sequence>MDQHDPSAGVPSAKCPLCEQFATAISSLQSRQPEQFDLVPLELFSGQILYERADEVDGYDLFSGLYLAENSQCLTCTALTDSIVHRALREVSDPVSTLKSSKLSLNGPMCATGCFILDIETTTERYELRIVPSSFANSSKPDPSLIDFGMIRSWVQTCDYQHAGQCHTFSSERKRCYVNMLMIDVVESCIVAIRVGQYVPEYTALSYVWGKVETLLCTKANHQDLKIPGCLDTAPFSLTLARTIRDAMSLTKSLGLRYLWADMLCIVQDDPSDKVVQLPNMANIYGDAYFTIVAADGTDARSGIPGISRHSPRTFIPPLLHFNTFSLAANFAVKPNAEEIREKVWHTRAWTMQERALSRRTLMFLDQTVSWTCMQASFDEETFIPASSDSVKACYYCQSSSASDTSFLRIAKWPHLDNYSELASYFTERSMTRSDDMLNAFAGILAALRPSFPHGFFQGLPEFFFDVALLWRRFESDHSRRARRPFRRCSKPGKKWASTHFASWSWAGWEDCRVQWPMLYSDAVDWAMEVIPISPVTSWQKVNKHGSLSAVRNSFYQHRISAQDSTHLELEEGWEKIDQETSLPSSADGSSRFKHPLAPGVKFRYPIPIAKLTSERPTLDLHSMHLRFSSTICIFTFREEVLGVPFPQGSIYTAKKVWAGFMHDIQTPVLAEDLNPLACEVVAISTGFVNIKRERLLDKWELARVEDVVPEVAHFSQIRDAGDVYHFYNVMWLAWEDGIAYRRGIGRVWKPVWEQQELKQMEITLG</sequence>
<dbReference type="RefSeq" id="XP_033538051.1">
    <property type="nucleotide sequence ID" value="XM_033673716.1"/>
</dbReference>
<protein>
    <submittedName>
        <fullName evidence="2 4">HET-domain-containing protein</fullName>
    </submittedName>
</protein>
<organism evidence="2">
    <name type="scientific">Eremomyces bilateralis CBS 781.70</name>
    <dbReference type="NCBI Taxonomy" id="1392243"/>
    <lineage>
        <taxon>Eukaryota</taxon>
        <taxon>Fungi</taxon>
        <taxon>Dikarya</taxon>
        <taxon>Ascomycota</taxon>
        <taxon>Pezizomycotina</taxon>
        <taxon>Dothideomycetes</taxon>
        <taxon>Dothideomycetes incertae sedis</taxon>
        <taxon>Eremomycetales</taxon>
        <taxon>Eremomycetaceae</taxon>
        <taxon>Eremomyces</taxon>
    </lineage>
</organism>
<name>A0A6G1GEX4_9PEZI</name>
<evidence type="ECO:0000259" key="1">
    <source>
        <dbReference type="Pfam" id="PF06985"/>
    </source>
</evidence>
<gene>
    <name evidence="2 4" type="ORF">P152DRAFT_122458</name>
</gene>
<dbReference type="AlphaFoldDB" id="A0A6G1GEX4"/>
<dbReference type="OrthoDB" id="5428863at2759"/>
<accession>A0A6G1GEX4</accession>
<reference evidence="4" key="2">
    <citation type="submission" date="2020-04" db="EMBL/GenBank/DDBJ databases">
        <authorList>
            <consortium name="NCBI Genome Project"/>
        </authorList>
    </citation>
    <scope>NUCLEOTIDE SEQUENCE</scope>
    <source>
        <strain evidence="4">CBS 781.70</strain>
    </source>
</reference>
<dbReference type="PANTHER" id="PTHR33112">
    <property type="entry name" value="DOMAIN PROTEIN, PUTATIVE-RELATED"/>
    <property type="match status" value="1"/>
</dbReference>
<dbReference type="Pfam" id="PF06985">
    <property type="entry name" value="HET"/>
    <property type="match status" value="1"/>
</dbReference>
<evidence type="ECO:0000313" key="3">
    <source>
        <dbReference type="Proteomes" id="UP000504638"/>
    </source>
</evidence>
<feature type="domain" description="Heterokaryon incompatibility" evidence="1">
    <location>
        <begin position="202"/>
        <end position="354"/>
    </location>
</feature>
<keyword evidence="3" id="KW-1185">Reference proteome</keyword>
<reference evidence="4" key="3">
    <citation type="submission" date="2025-04" db="UniProtKB">
        <authorList>
            <consortium name="RefSeq"/>
        </authorList>
    </citation>
    <scope>IDENTIFICATION</scope>
    <source>
        <strain evidence="4">CBS 781.70</strain>
    </source>
</reference>
<reference evidence="2 4" key="1">
    <citation type="submission" date="2020-01" db="EMBL/GenBank/DDBJ databases">
        <authorList>
            <consortium name="DOE Joint Genome Institute"/>
            <person name="Haridas S."/>
            <person name="Albert R."/>
            <person name="Binder M."/>
            <person name="Bloem J."/>
            <person name="Labutti K."/>
            <person name="Salamov A."/>
            <person name="Andreopoulos B."/>
            <person name="Baker S.E."/>
            <person name="Barry K."/>
            <person name="Bills G."/>
            <person name="Bluhm B.H."/>
            <person name="Cannon C."/>
            <person name="Castanera R."/>
            <person name="Culley D.E."/>
            <person name="Daum C."/>
            <person name="Ezra D."/>
            <person name="Gonzalez J.B."/>
            <person name="Henrissat B."/>
            <person name="Kuo A."/>
            <person name="Liang C."/>
            <person name="Lipzen A."/>
            <person name="Lutzoni F."/>
            <person name="Magnuson J."/>
            <person name="Mondo S."/>
            <person name="Nolan M."/>
            <person name="Ohm R."/>
            <person name="Pangilinan J."/>
            <person name="Park H.-J."/>
            <person name="Ramirez L."/>
            <person name="Alfaro M."/>
            <person name="Sun H."/>
            <person name="Tritt A."/>
            <person name="Yoshinaga Y."/>
            <person name="Zwiers L.-H."/>
            <person name="Turgeon B.G."/>
            <person name="Goodwin S.B."/>
            <person name="Spatafora J.W."/>
            <person name="Crous P.W."/>
            <person name="Grigoriev I.V."/>
        </authorList>
    </citation>
    <scope>NUCLEOTIDE SEQUENCE</scope>
    <source>
        <strain evidence="2 4">CBS 781.70</strain>
    </source>
</reference>